<keyword evidence="4 8" id="KW-0812">Transmembrane</keyword>
<feature type="transmembrane region" description="Helical" evidence="8">
    <location>
        <begin position="12"/>
        <end position="35"/>
    </location>
</feature>
<gene>
    <name evidence="10" type="ORF">Ate02nite_51360</name>
</gene>
<feature type="compositionally biased region" description="Acidic residues" evidence="7">
    <location>
        <begin position="891"/>
        <end position="900"/>
    </location>
</feature>
<feature type="region of interest" description="Disordered" evidence="7">
    <location>
        <begin position="858"/>
        <end position="1170"/>
    </location>
</feature>
<feature type="domain" description="Membrane transport protein MMPL" evidence="9">
    <location>
        <begin position="465"/>
        <end position="692"/>
    </location>
</feature>
<dbReference type="GO" id="GO:0005886">
    <property type="term" value="C:plasma membrane"/>
    <property type="evidence" value="ECO:0007669"/>
    <property type="project" value="UniProtKB-SubCell"/>
</dbReference>
<dbReference type="PANTHER" id="PTHR33406:SF11">
    <property type="entry name" value="MEMBRANE PROTEIN SCO6666-RELATED"/>
    <property type="match status" value="1"/>
</dbReference>
<feature type="compositionally biased region" description="Polar residues" evidence="7">
    <location>
        <begin position="1104"/>
        <end position="1118"/>
    </location>
</feature>
<dbReference type="SUPFAM" id="SSF82866">
    <property type="entry name" value="Multidrug efflux transporter AcrB transmembrane domain"/>
    <property type="match status" value="2"/>
</dbReference>
<evidence type="ECO:0000256" key="6">
    <source>
        <dbReference type="ARBA" id="ARBA00023136"/>
    </source>
</evidence>
<feature type="compositionally biased region" description="Basic and acidic residues" evidence="7">
    <location>
        <begin position="1077"/>
        <end position="1088"/>
    </location>
</feature>
<feature type="transmembrane region" description="Helical" evidence="8">
    <location>
        <begin position="580"/>
        <end position="600"/>
    </location>
</feature>
<comment type="subcellular location">
    <subcellularLocation>
        <location evidence="1">Cell membrane</location>
        <topology evidence="1">Multi-pass membrane protein</topology>
    </subcellularLocation>
</comment>
<accession>A0A919NQW5</accession>
<reference evidence="10" key="1">
    <citation type="submission" date="2021-01" db="EMBL/GenBank/DDBJ databases">
        <title>Whole genome shotgun sequence of Actinoplanes tereljensis NBRC 105297.</title>
        <authorList>
            <person name="Komaki H."/>
            <person name="Tamura T."/>
        </authorList>
    </citation>
    <scope>NUCLEOTIDE SEQUENCE</scope>
    <source>
        <strain evidence="10">NBRC 105297</strain>
    </source>
</reference>
<evidence type="ECO:0000313" key="10">
    <source>
        <dbReference type="EMBL" id="GIF22406.1"/>
    </source>
</evidence>
<keyword evidence="11" id="KW-1185">Reference proteome</keyword>
<organism evidence="10 11">
    <name type="scientific">Paractinoplanes tereljensis</name>
    <dbReference type="NCBI Taxonomy" id="571912"/>
    <lineage>
        <taxon>Bacteria</taxon>
        <taxon>Bacillati</taxon>
        <taxon>Actinomycetota</taxon>
        <taxon>Actinomycetes</taxon>
        <taxon>Micromonosporales</taxon>
        <taxon>Micromonosporaceae</taxon>
        <taxon>Paractinoplanes</taxon>
    </lineage>
</organism>
<feature type="transmembrane region" description="Helical" evidence="8">
    <location>
        <begin position="305"/>
        <end position="329"/>
    </location>
</feature>
<feature type="transmembrane region" description="Helical" evidence="8">
    <location>
        <begin position="515"/>
        <end position="537"/>
    </location>
</feature>
<feature type="domain" description="Membrane transport protein MMPL" evidence="9">
    <location>
        <begin position="45"/>
        <end position="369"/>
    </location>
</feature>
<dbReference type="PANTHER" id="PTHR33406">
    <property type="entry name" value="MEMBRANE PROTEIN MJ1562-RELATED"/>
    <property type="match status" value="1"/>
</dbReference>
<comment type="caution">
    <text evidence="10">The sequence shown here is derived from an EMBL/GenBank/DDBJ whole genome shotgun (WGS) entry which is preliminary data.</text>
</comment>
<evidence type="ECO:0000256" key="2">
    <source>
        <dbReference type="ARBA" id="ARBA00010157"/>
    </source>
</evidence>
<feature type="compositionally biased region" description="Acidic residues" evidence="7">
    <location>
        <begin position="1129"/>
        <end position="1144"/>
    </location>
</feature>
<feature type="compositionally biased region" description="Basic and acidic residues" evidence="7">
    <location>
        <begin position="1386"/>
        <end position="1405"/>
    </location>
</feature>
<feature type="transmembrane region" description="Helical" evidence="8">
    <location>
        <begin position="229"/>
        <end position="251"/>
    </location>
</feature>
<dbReference type="RefSeq" id="WP_275422961.1">
    <property type="nucleotide sequence ID" value="NZ_BOMY01000034.1"/>
</dbReference>
<dbReference type="Proteomes" id="UP000623608">
    <property type="component" value="Unassembled WGS sequence"/>
</dbReference>
<evidence type="ECO:0000259" key="9">
    <source>
        <dbReference type="Pfam" id="PF03176"/>
    </source>
</evidence>
<feature type="transmembrane region" description="Helical" evidence="8">
    <location>
        <begin position="278"/>
        <end position="299"/>
    </location>
</feature>
<evidence type="ECO:0000313" key="11">
    <source>
        <dbReference type="Proteomes" id="UP000623608"/>
    </source>
</evidence>
<comment type="similarity">
    <text evidence="2">Belongs to the resistance-nodulation-cell division (RND) (TC 2.A.6) family. MmpL subfamily.</text>
</comment>
<feature type="transmembrane region" description="Helical" evidence="8">
    <location>
        <begin position="627"/>
        <end position="646"/>
    </location>
</feature>
<dbReference type="Gene3D" id="1.20.1640.10">
    <property type="entry name" value="Multidrug efflux transporter AcrB transmembrane domain"/>
    <property type="match status" value="2"/>
</dbReference>
<feature type="transmembrane region" description="Helical" evidence="8">
    <location>
        <begin position="368"/>
        <end position="385"/>
    </location>
</feature>
<evidence type="ECO:0000256" key="5">
    <source>
        <dbReference type="ARBA" id="ARBA00022989"/>
    </source>
</evidence>
<feature type="compositionally biased region" description="Pro residues" evidence="7">
    <location>
        <begin position="1253"/>
        <end position="1264"/>
    </location>
</feature>
<feature type="transmembrane region" description="Helical" evidence="8">
    <location>
        <begin position="542"/>
        <end position="560"/>
    </location>
</feature>
<sequence>MFAGWGSWVARFRWPVLSVALVAVISAGVWGLGLFSELTEGGYTDPNSESSQAADAITGAFGAQGGDLVVIYTPAAGKIDDAALGKAVKDSLAKLPKSAVSASSSYWSTKSASYAAKDKSSAIALVTLAGSDDSAKLDAYREIDDQFAVSGAKVQLSGATVLADASSTRSTEDLGKAEAISVPITLILLVLIFGSLVAASLPVLVGGAAVLGSLGILHAVAGFHDVNSFAVNVASLLGLGMAIDYGLFMVGRFREEQADGRTPAEAVARTVGTAGRTVVFSATLLMIALAGLLLFPQGFLKSLAYGGLASVFLAAVLSLTLLPALLAVLGPRVDKLPVRLPGRKNAAEADPDASAWARLARFVLRRPLLVAIPILAVLFLLASPIRHVHFGENDERQLPAGDPSRVAIETLKADYPQFTGDSVDIVLRNAPDTAGFAVQLRQVPGIAQLGVPRKADGVAVFTATLTAKDAFSNEARDVVDAIRAIPVPAGASLLVGGTTARNVDSLEATADRLPLMVGLLVGATLLLMFLAFGSILLPIKAVLMSAISLSATFGALVWIFQEGHGSGLLDVTPAPLEVGIVVLMAAVVFGLSTDYEVFLLSRMVEARTRGATTDEAVTTGLARTGRVISAAALLLIVVTGAFAMSSVTTMRFVGVGMIIALLLDATIVRMLLVPAVLRLLGDAAWWAPGPLRRLQERAGLAEYEVAAPGRHAAPDETQVLTYHSDFTLALPPAADDLAGRALPAPAKPFALPAGPASDETQVIARFEDTQVLSLPAAPEARVVADEEPVDAEIVDSGLFFAQPELPQLPEFDPAVAATRLAELSGFLPAVPRYEPPAPRPKSDDAFFFGAPQSPLALPAGLSRYDTPRENDRPPISVPVVPGMSLPVPDPEPSDAPEPSDDAAYAAPDANTGDAETPDKDNTPTTTPAFGRDNDDAPAATTAPTWHQDAPPATTSTSGWDNDDAQAAATAPNWHQDDAPAGVTDPARDKEGEPELVTASGWDHDDASATATAPTWDQEDAATVSAWDQGDDATTTPARDQRDAPATAASAWDQADALPAAAGPDWDQADASEAVADSGREHDDLREPATDSALDQDDVPAPATASGSGRETAAVSGSSAGRAEAPESIAVEDDPVEEAVAEEEVLAPAAVHPVEDEPDAPDRGEPPLGEEFYARAAATLFGPDPVTPDYAYAPSAFAETVDLAPRIGSGRPATLADQPPARRSPNRPTDLGTYTKDGLTAPRRPATLGDQPLPRRPVPSFPEPEPMTETEPQPSPAAEPVSRRPADLADHLRESRPADLSDYTAGRVPRMRRPVDETPPAAPNDGAFSTAPDGNEGAFPSPSDGNDGTSPPDGNDRTFPAAADGNDGAFPAATDGPKRPATLADHMSARRADEAGPTRDLREHVE</sequence>
<keyword evidence="3" id="KW-1003">Cell membrane</keyword>
<feature type="transmembrane region" description="Helical" evidence="8">
    <location>
        <begin position="186"/>
        <end position="217"/>
    </location>
</feature>
<feature type="compositionally biased region" description="Basic and acidic residues" evidence="7">
    <location>
        <begin position="1280"/>
        <end position="1298"/>
    </location>
</feature>
<evidence type="ECO:0000256" key="8">
    <source>
        <dbReference type="SAM" id="Phobius"/>
    </source>
</evidence>
<evidence type="ECO:0000256" key="4">
    <source>
        <dbReference type="ARBA" id="ARBA00022692"/>
    </source>
</evidence>
<feature type="region of interest" description="Disordered" evidence="7">
    <location>
        <begin position="1206"/>
        <end position="1405"/>
    </location>
</feature>
<evidence type="ECO:0000256" key="7">
    <source>
        <dbReference type="SAM" id="MobiDB-lite"/>
    </source>
</evidence>
<dbReference type="InterPro" id="IPR004869">
    <property type="entry name" value="MMPL_dom"/>
</dbReference>
<name>A0A919NQW5_9ACTN</name>
<dbReference type="Pfam" id="PF03176">
    <property type="entry name" value="MMPL"/>
    <property type="match status" value="2"/>
</dbReference>
<keyword evidence="5 8" id="KW-1133">Transmembrane helix</keyword>
<dbReference type="InterPro" id="IPR050545">
    <property type="entry name" value="Mycobact_MmpL"/>
</dbReference>
<dbReference type="EMBL" id="BOMY01000034">
    <property type="protein sequence ID" value="GIF22406.1"/>
    <property type="molecule type" value="Genomic_DNA"/>
</dbReference>
<evidence type="ECO:0000256" key="3">
    <source>
        <dbReference type="ARBA" id="ARBA00022475"/>
    </source>
</evidence>
<keyword evidence="6 8" id="KW-0472">Membrane</keyword>
<feature type="compositionally biased region" description="Low complexity" evidence="7">
    <location>
        <begin position="1043"/>
        <end position="1065"/>
    </location>
</feature>
<protein>
    <recommendedName>
        <fullName evidence="9">Membrane transport protein MMPL domain-containing protein</fullName>
    </recommendedName>
</protein>
<evidence type="ECO:0000256" key="1">
    <source>
        <dbReference type="ARBA" id="ARBA00004651"/>
    </source>
</evidence>
<proteinExistence type="inferred from homology"/>